<dbReference type="GO" id="GO:0006508">
    <property type="term" value="P:proteolysis"/>
    <property type="evidence" value="ECO:0007669"/>
    <property type="project" value="UniProtKB-KW"/>
</dbReference>
<dbReference type="InterPro" id="IPR027268">
    <property type="entry name" value="Peptidase_M4/M1_CTD_sf"/>
</dbReference>
<evidence type="ECO:0000256" key="12">
    <source>
        <dbReference type="SAM" id="SignalP"/>
    </source>
</evidence>
<dbReference type="GO" id="GO:0008270">
    <property type="term" value="F:zinc ion binding"/>
    <property type="evidence" value="ECO:0007669"/>
    <property type="project" value="InterPro"/>
</dbReference>
<evidence type="ECO:0000259" key="13">
    <source>
        <dbReference type="PROSITE" id="PS50022"/>
    </source>
</evidence>
<dbReference type="Gene3D" id="1.10.390.10">
    <property type="entry name" value="Neutral Protease Domain 2"/>
    <property type="match status" value="1"/>
</dbReference>
<keyword evidence="9 14" id="KW-0482">Metalloprotease</keyword>
<comment type="cofactor">
    <cofactor evidence="1">
        <name>Zn(2+)</name>
        <dbReference type="ChEBI" id="CHEBI:29105"/>
    </cofactor>
</comment>
<feature type="compositionally biased region" description="Basic and acidic residues" evidence="11">
    <location>
        <begin position="675"/>
        <end position="685"/>
    </location>
</feature>
<feature type="region of interest" description="Disordered" evidence="11">
    <location>
        <begin position="672"/>
        <end position="693"/>
    </location>
</feature>
<evidence type="ECO:0000256" key="10">
    <source>
        <dbReference type="ARBA" id="ARBA00023145"/>
    </source>
</evidence>
<evidence type="ECO:0000256" key="2">
    <source>
        <dbReference type="ARBA" id="ARBA00004613"/>
    </source>
</evidence>
<evidence type="ECO:0000313" key="15">
    <source>
        <dbReference type="Proteomes" id="UP000199004"/>
    </source>
</evidence>
<dbReference type="GO" id="GO:0030246">
    <property type="term" value="F:carbohydrate binding"/>
    <property type="evidence" value="ECO:0007669"/>
    <property type="project" value="InterPro"/>
</dbReference>
<evidence type="ECO:0000256" key="1">
    <source>
        <dbReference type="ARBA" id="ARBA00001947"/>
    </source>
</evidence>
<feature type="signal peptide" evidence="12">
    <location>
        <begin position="1"/>
        <end position="29"/>
    </location>
</feature>
<evidence type="ECO:0000313" key="14">
    <source>
        <dbReference type="EMBL" id="SDM80071.1"/>
    </source>
</evidence>
<keyword evidence="15" id="KW-1185">Reference proteome</keyword>
<comment type="similarity">
    <text evidence="3">Belongs to the peptidase M36 family.</text>
</comment>
<dbReference type="SUPFAM" id="SSF49785">
    <property type="entry name" value="Galactose-binding domain-like"/>
    <property type="match status" value="1"/>
</dbReference>
<keyword evidence="7" id="KW-0378">Hydrolase</keyword>
<reference evidence="14 15" key="1">
    <citation type="submission" date="2016-10" db="EMBL/GenBank/DDBJ databases">
        <authorList>
            <person name="de Groot N.N."/>
        </authorList>
    </citation>
    <scope>NUCLEOTIDE SEQUENCE [LARGE SCALE GENOMIC DNA]</scope>
    <source>
        <strain evidence="14 15">CGMCC 1.11147</strain>
    </source>
</reference>
<dbReference type="STRING" id="1005944.SAMN05192576_0961"/>
<keyword evidence="5 14" id="KW-0645">Protease</keyword>
<evidence type="ECO:0000256" key="9">
    <source>
        <dbReference type="ARBA" id="ARBA00023049"/>
    </source>
</evidence>
<evidence type="ECO:0000256" key="8">
    <source>
        <dbReference type="ARBA" id="ARBA00022833"/>
    </source>
</evidence>
<dbReference type="PANTHER" id="PTHR33478">
    <property type="entry name" value="EXTRACELLULAR METALLOPROTEINASE MEP"/>
    <property type="match status" value="1"/>
</dbReference>
<dbReference type="PROSITE" id="PS50022">
    <property type="entry name" value="FA58C_3"/>
    <property type="match status" value="1"/>
</dbReference>
<dbReference type="Proteomes" id="UP000199004">
    <property type="component" value="Unassembled WGS sequence"/>
</dbReference>
<comment type="subcellular location">
    <subcellularLocation>
        <location evidence="2">Secreted</location>
    </subcellularLocation>
</comment>
<dbReference type="PANTHER" id="PTHR33478:SF1">
    <property type="entry name" value="EXTRACELLULAR METALLOPROTEINASE MEP"/>
    <property type="match status" value="1"/>
</dbReference>
<name>A0A1G9W778_9ACTN</name>
<keyword evidence="8" id="KW-0862">Zinc</keyword>
<dbReference type="SUPFAM" id="SSF55486">
    <property type="entry name" value="Metalloproteases ('zincins'), catalytic domain"/>
    <property type="match status" value="1"/>
</dbReference>
<dbReference type="Gene3D" id="2.60.120.260">
    <property type="entry name" value="Galactose-binding domain-like"/>
    <property type="match status" value="1"/>
</dbReference>
<dbReference type="Gene3D" id="2.60.40.1120">
    <property type="entry name" value="Carboxypeptidase-like, regulatory domain"/>
    <property type="match status" value="1"/>
</dbReference>
<keyword evidence="6" id="KW-0479">Metal-binding</keyword>
<dbReference type="OrthoDB" id="5377264at2"/>
<evidence type="ECO:0000256" key="6">
    <source>
        <dbReference type="ARBA" id="ARBA00022723"/>
    </source>
</evidence>
<keyword evidence="10" id="KW-0865">Zymogen</keyword>
<accession>A0A1G9W778</accession>
<evidence type="ECO:0000256" key="5">
    <source>
        <dbReference type="ARBA" id="ARBA00022670"/>
    </source>
</evidence>
<evidence type="ECO:0000256" key="11">
    <source>
        <dbReference type="SAM" id="MobiDB-lite"/>
    </source>
</evidence>
<dbReference type="InterPro" id="IPR008979">
    <property type="entry name" value="Galactose-bd-like_sf"/>
</dbReference>
<keyword evidence="4" id="KW-0964">Secreted</keyword>
<dbReference type="RefSeq" id="WP_091022326.1">
    <property type="nucleotide sequence ID" value="NZ_BKAE01000002.1"/>
</dbReference>
<evidence type="ECO:0000256" key="3">
    <source>
        <dbReference type="ARBA" id="ARBA00006006"/>
    </source>
</evidence>
<dbReference type="Pfam" id="PF02128">
    <property type="entry name" value="Peptidase_M36"/>
    <property type="match status" value="1"/>
</dbReference>
<dbReference type="InterPro" id="IPR013784">
    <property type="entry name" value="Carb-bd-like_fold"/>
</dbReference>
<proteinExistence type="inferred from homology"/>
<dbReference type="GO" id="GO:0005615">
    <property type="term" value="C:extracellular space"/>
    <property type="evidence" value="ECO:0007669"/>
    <property type="project" value="InterPro"/>
</dbReference>
<dbReference type="InterPro" id="IPR001842">
    <property type="entry name" value="Peptidase_M36"/>
</dbReference>
<keyword evidence="12" id="KW-0732">Signal</keyword>
<organism evidence="14 15">
    <name type="scientific">Nocardioides szechwanensis</name>
    <dbReference type="NCBI Taxonomy" id="1005944"/>
    <lineage>
        <taxon>Bacteria</taxon>
        <taxon>Bacillati</taxon>
        <taxon>Actinomycetota</taxon>
        <taxon>Actinomycetes</taxon>
        <taxon>Propionibacteriales</taxon>
        <taxon>Nocardioidaceae</taxon>
        <taxon>Nocardioides</taxon>
    </lineage>
</organism>
<evidence type="ECO:0000256" key="4">
    <source>
        <dbReference type="ARBA" id="ARBA00022525"/>
    </source>
</evidence>
<dbReference type="SUPFAM" id="SSF49452">
    <property type="entry name" value="Starch-binding domain-like"/>
    <property type="match status" value="1"/>
</dbReference>
<dbReference type="GO" id="GO:0004222">
    <property type="term" value="F:metalloendopeptidase activity"/>
    <property type="evidence" value="ECO:0007669"/>
    <property type="project" value="InterPro"/>
</dbReference>
<dbReference type="InterPro" id="IPR000421">
    <property type="entry name" value="FA58C"/>
</dbReference>
<feature type="domain" description="F5/8 type C" evidence="13">
    <location>
        <begin position="769"/>
        <end position="937"/>
    </location>
</feature>
<dbReference type="InterPro" id="IPR050371">
    <property type="entry name" value="Fungal_virulence_M36"/>
</dbReference>
<protein>
    <submittedName>
        <fullName evidence="14">Zn-dependent metalloprotease</fullName>
    </submittedName>
</protein>
<dbReference type="EMBL" id="FNIC01000001">
    <property type="protein sequence ID" value="SDM80071.1"/>
    <property type="molecule type" value="Genomic_DNA"/>
</dbReference>
<dbReference type="AlphaFoldDB" id="A0A1G9W778"/>
<evidence type="ECO:0000256" key="7">
    <source>
        <dbReference type="ARBA" id="ARBA00022801"/>
    </source>
</evidence>
<feature type="chain" id="PRO_5011455882" evidence="12">
    <location>
        <begin position="30"/>
        <end position="1077"/>
    </location>
</feature>
<dbReference type="Gene3D" id="3.10.170.10">
    <property type="match status" value="1"/>
</dbReference>
<gene>
    <name evidence="14" type="ORF">SAMN05192576_0961</name>
</gene>
<sequence>MTRSKKPLVAAIAATLVLTPTLTQLSADAASAPTGPTADLARKATDVLPLGDGLTAAFDSRASLPALKPTTTQRSALAQIAGASVTWNASGTPRSIAKAGGALTAPRAGDPLAIARGWLSAHSAAFGLTAADMQALEVVRNHELPGIRTRVLSFAQTFGGVASGYGGILTVVVDRDGRVVSYAGDPVRSSSLLGGFELSPTEAVATTVADLLPGLDLDPTPTGKTQGGYDVFTAGPLADVLRVRKIAFPTPTGARAAYAVLVVKAIDEAWAVIVDATTGRPLLRKSLVAHAEGTVYENYPGAPKGGKPKVVSFGPTPQSPGGWVDPTGIVGLRGVTTLGNNANTAIAWTVPLVAADQENRPVSPTGEFNFAFPNSWAKSDGGTGTFVADANAAAVNLFYHHNRIHDEFYKFGFTETAGNFQLVNNGEDGPGLGGDPIMGGAQSGALNLTQPVLALGRNNANMLTLPDGIPGFTNMYLWEFVDDAFEAPARDGDFDATIIQHEYAHGLSNRYVGGGGLGSLGSVQAGAMGEGWGDWYAMNHLFREGLSRTAVTAPYVGDPQRGIRNWNYAKSPATYGDYGYDMSGPEVHSDGEIWTATLWTVRSNILKSVGGNHRRASDIAEHIVTDAMPISPPAPSFLDMRDAILKASELRYKNKYTALLWSAFAERGMGVSAKTKGETDTDPRPGFDIPGQDRNGRVTLRIVNASAGGPAEDVRVLGGLFEGRGTPLFTTGKNGTGTVTMTPGRHTLTLQAAGFGIQRVTVDVRKGDTVTKRVELRPNLLSQSSGAKVVMVTSQAAALPATNLVDDTEVTAWQTGPSDKAYNQGPSRSVTLRLKKRSMIDTVAVSVIKPIGLPRFAAARRVLVQTSLDGKTWKTAKVAKFRFTAPRPAVPDLALRTYRLPEAVPAEYVRVVADAVFGNGATNASTALVAEVQAFGTASGIRPQQPPADKPVTSHGSVATGNAAQGSLLGLDPYRPGVTELSWAASCPDLPSANGVDAWMTKLPKGAGDGLHAATYSGSVPIGEFLVFAYDEDCQPMTGGFALLDEATPIPAGAAYLGFLLLYGGGADFDVTITEPR</sequence>